<reference evidence="1 2" key="1">
    <citation type="submission" date="2017-06" db="EMBL/GenBank/DDBJ databases">
        <title>Raineya orbicola gen. nov., sp. nov. a slightly thermophilic bacterium of the phylum Bacteroidetes and the description of Raineyaceae fam. nov.</title>
        <authorList>
            <person name="Albuquerque L."/>
            <person name="Polonia A.R.M."/>
            <person name="Barroso C."/>
            <person name="Froufe H.J.C."/>
            <person name="Lage O."/>
            <person name="Lobo-Da-Cunha A."/>
            <person name="Egas C."/>
            <person name="Da Costa M.S."/>
        </authorList>
    </citation>
    <scope>NUCLEOTIDE SEQUENCE [LARGE SCALE GENOMIC DNA]</scope>
    <source>
        <strain evidence="1 2">SPSPC-11</strain>
    </source>
</reference>
<dbReference type="Proteomes" id="UP000233387">
    <property type="component" value="Unassembled WGS sequence"/>
</dbReference>
<evidence type="ECO:0000313" key="2">
    <source>
        <dbReference type="Proteomes" id="UP000233387"/>
    </source>
</evidence>
<sequence>MPRFFLSITTACILGAFLLAQTGIAVFKHSCKLKGEKTFIFAKPENICCNFHQNIPSNDVCHTLQNTACCIESAKFYKLSADFSINFAFAFDCLAHKPLLFTFEAIFLAYPSEKSLLTFQFANPPPKRFGKNLLQFTCIYLI</sequence>
<name>A0A2N3I4S9_9BACT</name>
<gene>
    <name evidence="1" type="ORF">Rain11_2540</name>
</gene>
<accession>A0A2N3I4S9</accession>
<dbReference type="EMBL" id="NKXO01000059">
    <property type="protein sequence ID" value="PKQ65315.1"/>
    <property type="molecule type" value="Genomic_DNA"/>
</dbReference>
<protein>
    <submittedName>
        <fullName evidence="1">Uncharacterized protein</fullName>
    </submittedName>
</protein>
<evidence type="ECO:0000313" key="1">
    <source>
        <dbReference type="EMBL" id="PKQ65315.1"/>
    </source>
</evidence>
<proteinExistence type="predicted"/>
<comment type="caution">
    <text evidence="1">The sequence shown here is derived from an EMBL/GenBank/DDBJ whole genome shotgun (WGS) entry which is preliminary data.</text>
</comment>
<dbReference type="AlphaFoldDB" id="A0A2N3I4S9"/>
<keyword evidence="2" id="KW-1185">Reference proteome</keyword>
<organism evidence="1 2">
    <name type="scientific">Raineya orbicola</name>
    <dbReference type="NCBI Taxonomy" id="2016530"/>
    <lineage>
        <taxon>Bacteria</taxon>
        <taxon>Pseudomonadati</taxon>
        <taxon>Bacteroidota</taxon>
        <taxon>Cytophagia</taxon>
        <taxon>Cytophagales</taxon>
        <taxon>Raineyaceae</taxon>
        <taxon>Raineya</taxon>
    </lineage>
</organism>